<comment type="caution">
    <text evidence="1">The sequence shown here is derived from an EMBL/GenBank/DDBJ whole genome shotgun (WGS) entry which is preliminary data.</text>
</comment>
<protein>
    <submittedName>
        <fullName evidence="1">Uncharacterized protein</fullName>
    </submittedName>
</protein>
<organism evidence="1 2">
    <name type="scientific">Rhodobium gokarnense</name>
    <dbReference type="NCBI Taxonomy" id="364296"/>
    <lineage>
        <taxon>Bacteria</taxon>
        <taxon>Pseudomonadati</taxon>
        <taxon>Pseudomonadota</taxon>
        <taxon>Alphaproteobacteria</taxon>
        <taxon>Hyphomicrobiales</taxon>
        <taxon>Rhodobiaceae</taxon>
        <taxon>Rhodobium</taxon>
    </lineage>
</organism>
<keyword evidence="2" id="KW-1185">Reference proteome</keyword>
<reference evidence="2" key="1">
    <citation type="submission" date="2023-07" db="EMBL/GenBank/DDBJ databases">
        <title>Genome sequencing of Purple Non-Sulfur Bacteria from various extreme environments.</title>
        <authorList>
            <person name="Mayer M."/>
        </authorList>
    </citation>
    <scope>NUCLEOTIDE SEQUENCE [LARGE SCALE GENOMIC DNA]</scope>
    <source>
        <strain evidence="2">DSM 17935</strain>
    </source>
</reference>
<evidence type="ECO:0000313" key="2">
    <source>
        <dbReference type="Proteomes" id="UP001209755"/>
    </source>
</evidence>
<dbReference type="EMBL" id="JAOQNS010000001">
    <property type="protein sequence ID" value="MCW2306212.1"/>
    <property type="molecule type" value="Genomic_DNA"/>
</dbReference>
<proteinExistence type="predicted"/>
<gene>
    <name evidence="1" type="ORF">M2319_000528</name>
</gene>
<sequence>MAGRLSAAAPAFSVFSKIFFSPLAMGRDPAHPLTRSEGCSDKELRWHRGMPNPSNLIRIIPAKGRGACTAYADIS</sequence>
<dbReference type="Proteomes" id="UP001209755">
    <property type="component" value="Unassembled WGS sequence"/>
</dbReference>
<accession>A0ABT3H746</accession>
<name>A0ABT3H746_9HYPH</name>
<evidence type="ECO:0000313" key="1">
    <source>
        <dbReference type="EMBL" id="MCW2306212.1"/>
    </source>
</evidence>